<protein>
    <recommendedName>
        <fullName evidence="5">TPR-like protein</fullName>
    </recommendedName>
</protein>
<evidence type="ECO:0008006" key="5">
    <source>
        <dbReference type="Google" id="ProtNLM"/>
    </source>
</evidence>
<dbReference type="AlphaFoldDB" id="A0A9W7XPI8"/>
<evidence type="ECO:0000313" key="4">
    <source>
        <dbReference type="Proteomes" id="UP001143981"/>
    </source>
</evidence>
<evidence type="ECO:0000256" key="2">
    <source>
        <dbReference type="ARBA" id="ARBA00022803"/>
    </source>
</evidence>
<proteinExistence type="predicted"/>
<dbReference type="OrthoDB" id="433738at2759"/>
<organism evidence="3 4">
    <name type="scientific">Coemansia biformis</name>
    <dbReference type="NCBI Taxonomy" id="1286918"/>
    <lineage>
        <taxon>Eukaryota</taxon>
        <taxon>Fungi</taxon>
        <taxon>Fungi incertae sedis</taxon>
        <taxon>Zoopagomycota</taxon>
        <taxon>Kickxellomycotina</taxon>
        <taxon>Kickxellomycetes</taxon>
        <taxon>Kickxellales</taxon>
        <taxon>Kickxellaceae</taxon>
        <taxon>Coemansia</taxon>
    </lineage>
</organism>
<evidence type="ECO:0000313" key="3">
    <source>
        <dbReference type="EMBL" id="KAJ1718231.1"/>
    </source>
</evidence>
<reference evidence="3" key="1">
    <citation type="submission" date="2022-07" db="EMBL/GenBank/DDBJ databases">
        <title>Phylogenomic reconstructions and comparative analyses of Kickxellomycotina fungi.</title>
        <authorList>
            <person name="Reynolds N.K."/>
            <person name="Stajich J.E."/>
            <person name="Barry K."/>
            <person name="Grigoriev I.V."/>
            <person name="Crous P."/>
            <person name="Smith M.E."/>
        </authorList>
    </citation>
    <scope>NUCLEOTIDE SEQUENCE</scope>
    <source>
        <strain evidence="3">BCRC 34381</strain>
    </source>
</reference>
<dbReference type="PANTHER" id="PTHR22904:SF523">
    <property type="entry name" value="STRESS-INDUCED-PHOSPHOPROTEIN 1"/>
    <property type="match status" value="1"/>
</dbReference>
<dbReference type="Gene3D" id="1.25.40.10">
    <property type="entry name" value="Tetratricopeptide repeat domain"/>
    <property type="match status" value="1"/>
</dbReference>
<keyword evidence="2" id="KW-0802">TPR repeat</keyword>
<dbReference type="EMBL" id="JANBOI010003648">
    <property type="protein sequence ID" value="KAJ1718231.1"/>
    <property type="molecule type" value="Genomic_DNA"/>
</dbReference>
<dbReference type="SUPFAM" id="SSF48452">
    <property type="entry name" value="TPR-like"/>
    <property type="match status" value="1"/>
</dbReference>
<dbReference type="GO" id="GO:0051879">
    <property type="term" value="F:Hsp90 protein binding"/>
    <property type="evidence" value="ECO:0007669"/>
    <property type="project" value="TreeGrafter"/>
</dbReference>
<sequence>MASTSTPFGPRPVFPTAPGAPAHELPACPAVAVIDGLLHCAEHRRQVCPECAADYSSHNFIARQLGANGMALPPPNPQIAQAVQRLKTDGNDMFRAQCHFEAAQRYTEALGAAAQRPLWDPSQTVVEESAVLLSNRAACLLALGHASEAYWDTEVVVRLKRGWGKGHFRMGRALADLGRCRQAALEFQIGHSLDPASAEIRTALNDARQYV</sequence>
<gene>
    <name evidence="3" type="ORF">LPJ61_006746</name>
</gene>
<keyword evidence="1" id="KW-0677">Repeat</keyword>
<keyword evidence="4" id="KW-1185">Reference proteome</keyword>
<name>A0A9W7XPI8_9FUNG</name>
<dbReference type="InterPro" id="IPR011990">
    <property type="entry name" value="TPR-like_helical_dom_sf"/>
</dbReference>
<evidence type="ECO:0000256" key="1">
    <source>
        <dbReference type="ARBA" id="ARBA00022737"/>
    </source>
</evidence>
<accession>A0A9W7XPI8</accession>
<dbReference type="PANTHER" id="PTHR22904">
    <property type="entry name" value="TPR REPEAT CONTAINING PROTEIN"/>
    <property type="match status" value="1"/>
</dbReference>
<comment type="caution">
    <text evidence="3">The sequence shown here is derived from an EMBL/GenBank/DDBJ whole genome shotgun (WGS) entry which is preliminary data.</text>
</comment>
<dbReference type="Proteomes" id="UP001143981">
    <property type="component" value="Unassembled WGS sequence"/>
</dbReference>